<dbReference type="AlphaFoldDB" id="A0A3S2Z7X2"/>
<dbReference type="Gene3D" id="3.40.50.150">
    <property type="entry name" value="Vaccinia Virus protein VP39"/>
    <property type="match status" value="1"/>
</dbReference>
<comment type="pathway">
    <text evidence="1">Lipid metabolism.</text>
</comment>
<dbReference type="GO" id="GO:0008757">
    <property type="term" value="F:S-adenosylmethionine-dependent methyltransferase activity"/>
    <property type="evidence" value="ECO:0007669"/>
    <property type="project" value="InterPro"/>
</dbReference>
<dbReference type="EMBL" id="SADE01000002">
    <property type="protein sequence ID" value="RVU35792.1"/>
    <property type="molecule type" value="Genomic_DNA"/>
</dbReference>
<name>A0A3S2Z7X2_9PROT</name>
<dbReference type="Proteomes" id="UP000287447">
    <property type="component" value="Unassembled WGS sequence"/>
</dbReference>
<keyword evidence="2 6" id="KW-0489">Methyltransferase</keyword>
<evidence type="ECO:0000256" key="4">
    <source>
        <dbReference type="ARBA" id="ARBA00025707"/>
    </source>
</evidence>
<evidence type="ECO:0000256" key="2">
    <source>
        <dbReference type="ARBA" id="ARBA00022603"/>
    </source>
</evidence>
<accession>A0A3S2Z7X2</accession>
<evidence type="ECO:0000259" key="5">
    <source>
        <dbReference type="SMART" id="SM00828"/>
    </source>
</evidence>
<dbReference type="GO" id="GO:0032259">
    <property type="term" value="P:methylation"/>
    <property type="evidence" value="ECO:0007669"/>
    <property type="project" value="UniProtKB-KW"/>
</dbReference>
<feature type="domain" description="Polyketide synthase-like methyltransferase" evidence="5">
    <location>
        <begin position="15"/>
        <end position="259"/>
    </location>
</feature>
<reference evidence="7" key="1">
    <citation type="submission" date="2019-01" db="EMBL/GenBank/DDBJ databases">
        <title>Gri0909 isolated from a small marine red alga.</title>
        <authorList>
            <person name="Kim J."/>
            <person name="Jeong S.E."/>
            <person name="Jeon C.O."/>
        </authorList>
    </citation>
    <scope>NUCLEOTIDE SEQUENCE [LARGE SCALE GENOMIC DNA]</scope>
    <source>
        <strain evidence="7">Gri0909</strain>
    </source>
</reference>
<evidence type="ECO:0000256" key="1">
    <source>
        <dbReference type="ARBA" id="ARBA00005189"/>
    </source>
</evidence>
<dbReference type="SMART" id="SM00828">
    <property type="entry name" value="PKS_MT"/>
    <property type="match status" value="1"/>
</dbReference>
<dbReference type="Pfam" id="PF08241">
    <property type="entry name" value="Methyltransf_11"/>
    <property type="match status" value="1"/>
</dbReference>
<dbReference type="InterPro" id="IPR020803">
    <property type="entry name" value="MeTfrase_dom"/>
</dbReference>
<organism evidence="6 7">
    <name type="scientific">Hwanghaeella grinnelliae</name>
    <dbReference type="NCBI Taxonomy" id="2500179"/>
    <lineage>
        <taxon>Bacteria</taxon>
        <taxon>Pseudomonadati</taxon>
        <taxon>Pseudomonadota</taxon>
        <taxon>Alphaproteobacteria</taxon>
        <taxon>Rhodospirillales</taxon>
        <taxon>Rhodospirillaceae</taxon>
        <taxon>Hwanghaeella</taxon>
    </lineage>
</organism>
<evidence type="ECO:0000256" key="3">
    <source>
        <dbReference type="ARBA" id="ARBA00022679"/>
    </source>
</evidence>
<gene>
    <name evidence="6" type="ORF">EOI86_11015</name>
</gene>
<comment type="caution">
    <text evidence="6">The sequence shown here is derived from an EMBL/GenBank/DDBJ whole genome shotgun (WGS) entry which is preliminary data.</text>
</comment>
<dbReference type="OrthoDB" id="9765084at2"/>
<keyword evidence="3 6" id="KW-0808">Transferase</keyword>
<proteinExistence type="predicted"/>
<comment type="pathway">
    <text evidence="4">Phospholipid metabolism.</text>
</comment>
<protein>
    <submittedName>
        <fullName evidence="6">Methyltransferase domain-containing protein</fullName>
    </submittedName>
</protein>
<dbReference type="SUPFAM" id="SSF53335">
    <property type="entry name" value="S-adenosyl-L-methionine-dependent methyltransferases"/>
    <property type="match status" value="1"/>
</dbReference>
<dbReference type="InterPro" id="IPR029063">
    <property type="entry name" value="SAM-dependent_MTases_sf"/>
</dbReference>
<dbReference type="CDD" id="cd02440">
    <property type="entry name" value="AdoMet_MTases"/>
    <property type="match status" value="1"/>
</dbReference>
<evidence type="ECO:0000313" key="7">
    <source>
        <dbReference type="Proteomes" id="UP000287447"/>
    </source>
</evidence>
<sequence length="261" mass="28627">MQSKELHYDSDAVAFLEELWGEGFLSPGGPAEVARLLEGVDLAGKTVVDIGCGTGGITVSLVRDYDAGKVIGLDVEAPVCEVSRKRVEEAGLADRIEIRQVEPGPIPLADGSVDIVFSKDSIVHIPDKETLTKDAFRVLKPGGMFVASDWLISHDGEPSPEMAHYIAEEDLGFGMASPNRYRNALEAAGFIDISMKNRNPWYREIAKEELARLERIDRAKFETVITPSDLVSQIATWRAMVVVLDSGEHCPHHFRATKPLS</sequence>
<dbReference type="InterPro" id="IPR013216">
    <property type="entry name" value="Methyltransf_11"/>
</dbReference>
<keyword evidence="7" id="KW-1185">Reference proteome</keyword>
<dbReference type="PANTHER" id="PTHR44307:SF2">
    <property type="entry name" value="PHOSPHOETHANOLAMINE METHYLTRANSFERASE ISOFORM X1"/>
    <property type="match status" value="1"/>
</dbReference>
<dbReference type="PANTHER" id="PTHR44307">
    <property type="entry name" value="PHOSPHOETHANOLAMINE METHYLTRANSFERASE"/>
    <property type="match status" value="1"/>
</dbReference>
<dbReference type="RefSeq" id="WP_127765269.1">
    <property type="nucleotide sequence ID" value="NZ_SADE01000002.1"/>
</dbReference>
<evidence type="ECO:0000313" key="6">
    <source>
        <dbReference type="EMBL" id="RVU35792.1"/>
    </source>
</evidence>